<dbReference type="EMBL" id="BMDD01000001">
    <property type="protein sequence ID" value="GGH71837.1"/>
    <property type="molecule type" value="Genomic_DNA"/>
</dbReference>
<name>A0ABQ1ZPW2_9BACL</name>
<dbReference type="PROSITE" id="PS00503">
    <property type="entry name" value="PECTINESTERASE_2"/>
    <property type="match status" value="1"/>
</dbReference>
<protein>
    <recommendedName>
        <fullName evidence="5">Pectinesterase</fullName>
        <ecNumber evidence="5">3.1.1.11</ecNumber>
    </recommendedName>
</protein>
<dbReference type="Gene3D" id="2.160.20.10">
    <property type="entry name" value="Single-stranded right-handed beta-helix, Pectin lyase-like"/>
    <property type="match status" value="1"/>
</dbReference>
<dbReference type="PANTHER" id="PTHR31321:SF57">
    <property type="entry name" value="PECTINESTERASE 53-RELATED"/>
    <property type="match status" value="1"/>
</dbReference>
<comment type="caution">
    <text evidence="7">The sequence shown here is derived from an EMBL/GenBank/DDBJ whole genome shotgun (WGS) entry which is preliminary data.</text>
</comment>
<dbReference type="InterPro" id="IPR011050">
    <property type="entry name" value="Pectin_lyase_fold/virulence"/>
</dbReference>
<gene>
    <name evidence="7" type="ORF">GCM10007362_09340</name>
</gene>
<dbReference type="Proteomes" id="UP000605427">
    <property type="component" value="Unassembled WGS sequence"/>
</dbReference>
<feature type="active site" evidence="4">
    <location>
        <position position="178"/>
    </location>
</feature>
<comment type="similarity">
    <text evidence="1">Belongs to the pectinesterase family.</text>
</comment>
<dbReference type="InterPro" id="IPR012334">
    <property type="entry name" value="Pectin_lyas_fold"/>
</dbReference>
<keyword evidence="2 5" id="KW-0378">Hydrolase</keyword>
<evidence type="ECO:0000313" key="8">
    <source>
        <dbReference type="Proteomes" id="UP000605427"/>
    </source>
</evidence>
<evidence type="ECO:0000256" key="4">
    <source>
        <dbReference type="PROSITE-ProRule" id="PRU10040"/>
    </source>
</evidence>
<comment type="catalytic activity">
    <reaction evidence="5">
        <text>[(1-&gt;4)-alpha-D-galacturonosyl methyl ester](n) + n H2O = [(1-&gt;4)-alpha-D-galacturonosyl](n) + n methanol + n H(+)</text>
        <dbReference type="Rhea" id="RHEA:22380"/>
        <dbReference type="Rhea" id="RHEA-COMP:14570"/>
        <dbReference type="Rhea" id="RHEA-COMP:14573"/>
        <dbReference type="ChEBI" id="CHEBI:15377"/>
        <dbReference type="ChEBI" id="CHEBI:15378"/>
        <dbReference type="ChEBI" id="CHEBI:17790"/>
        <dbReference type="ChEBI" id="CHEBI:140522"/>
        <dbReference type="ChEBI" id="CHEBI:140523"/>
        <dbReference type="EC" id="3.1.1.11"/>
    </reaction>
</comment>
<sequence length="320" mass="35725">MPLWVGAEPFCEYASIGEAVEELERRDPQIPETLYILSGTYREQLRIYRSNLKMIGVGQVTIEMNRFAREKGTDGKEIGTFATPTLFLGGSDLRVENITVSNTAGQGESIGQAIAVAAYCDRTVFRSCIFKGHQDTLFTGPLPPSPKKGSVFGGIEIRQRHEQYRQLYMNCRIEGTVDYVFGGACAYFEQCELHSLARPNQDSFGYVTAASTPENQSFGYVFRRCVLTAASDVASASVYLGRPWRAYARTVFADCRMGSHIHPEGWDNWGDAANERTADYREYGSAAGKDSSRRVAWAVDDTSPGKLWSRGDVFADERFW</sequence>
<evidence type="ECO:0000313" key="7">
    <source>
        <dbReference type="EMBL" id="GGH71837.1"/>
    </source>
</evidence>
<evidence type="ECO:0000256" key="2">
    <source>
        <dbReference type="ARBA" id="ARBA00022801"/>
    </source>
</evidence>
<feature type="domain" description="Pectinesterase catalytic" evidence="6">
    <location>
        <begin position="164"/>
        <end position="298"/>
    </location>
</feature>
<dbReference type="PANTHER" id="PTHR31321">
    <property type="entry name" value="ACYL-COA THIOESTER HYDROLASE YBHC-RELATED"/>
    <property type="match status" value="1"/>
</dbReference>
<dbReference type="InterPro" id="IPR000070">
    <property type="entry name" value="Pectinesterase_cat"/>
</dbReference>
<accession>A0ABQ1ZPW2</accession>
<evidence type="ECO:0000256" key="3">
    <source>
        <dbReference type="ARBA" id="ARBA00023085"/>
    </source>
</evidence>
<evidence type="ECO:0000256" key="5">
    <source>
        <dbReference type="RuleBase" id="RU000589"/>
    </source>
</evidence>
<reference evidence="8" key="1">
    <citation type="journal article" date="2019" name="Int. J. Syst. Evol. Microbiol.">
        <title>The Global Catalogue of Microorganisms (GCM) 10K type strain sequencing project: providing services to taxonomists for standard genome sequencing and annotation.</title>
        <authorList>
            <consortium name="The Broad Institute Genomics Platform"/>
            <consortium name="The Broad Institute Genome Sequencing Center for Infectious Disease"/>
            <person name="Wu L."/>
            <person name="Ma J."/>
        </authorList>
    </citation>
    <scope>NUCLEOTIDE SEQUENCE [LARGE SCALE GENOMIC DNA]</scope>
    <source>
        <strain evidence="8">CCM 8702</strain>
    </source>
</reference>
<dbReference type="InterPro" id="IPR033131">
    <property type="entry name" value="Pectinesterase_Asp_AS"/>
</dbReference>
<dbReference type="Pfam" id="PF01095">
    <property type="entry name" value="Pectinesterase"/>
    <property type="match status" value="2"/>
</dbReference>
<dbReference type="SUPFAM" id="SSF51126">
    <property type="entry name" value="Pectin lyase-like"/>
    <property type="match status" value="1"/>
</dbReference>
<keyword evidence="3 5" id="KW-0063">Aspartyl esterase</keyword>
<evidence type="ECO:0000256" key="1">
    <source>
        <dbReference type="ARBA" id="ARBA00008891"/>
    </source>
</evidence>
<dbReference type="EC" id="3.1.1.11" evidence="5"/>
<feature type="domain" description="Pectinesterase catalytic" evidence="6">
    <location>
        <begin position="6"/>
        <end position="139"/>
    </location>
</feature>
<proteinExistence type="inferred from homology"/>
<keyword evidence="8" id="KW-1185">Reference proteome</keyword>
<organism evidence="7 8">
    <name type="scientific">Saccharibacillus endophyticus</name>
    <dbReference type="NCBI Taxonomy" id="2060666"/>
    <lineage>
        <taxon>Bacteria</taxon>
        <taxon>Bacillati</taxon>
        <taxon>Bacillota</taxon>
        <taxon>Bacilli</taxon>
        <taxon>Bacillales</taxon>
        <taxon>Paenibacillaceae</taxon>
        <taxon>Saccharibacillus</taxon>
    </lineage>
</organism>
<comment type="pathway">
    <text evidence="5">Glycan metabolism; pectin degradation; 2-dehydro-3-deoxy-D-gluconate from pectin: step 1/5.</text>
</comment>
<evidence type="ECO:0000259" key="6">
    <source>
        <dbReference type="Pfam" id="PF01095"/>
    </source>
</evidence>